<keyword evidence="2" id="KW-1185">Reference proteome</keyword>
<accession>A0A1D2VG39</accession>
<dbReference type="EMBL" id="KV454482">
    <property type="protein sequence ID" value="ODV60559.1"/>
    <property type="molecule type" value="Genomic_DNA"/>
</dbReference>
<protein>
    <submittedName>
        <fullName evidence="1">Uncharacterized protein</fullName>
    </submittedName>
</protein>
<dbReference type="InParanoid" id="A0A1D2VG39"/>
<organism evidence="1 2">
    <name type="scientific">Ascoidea rubescens DSM 1968</name>
    <dbReference type="NCBI Taxonomy" id="1344418"/>
    <lineage>
        <taxon>Eukaryota</taxon>
        <taxon>Fungi</taxon>
        <taxon>Dikarya</taxon>
        <taxon>Ascomycota</taxon>
        <taxon>Saccharomycotina</taxon>
        <taxon>Saccharomycetes</taxon>
        <taxon>Ascoideaceae</taxon>
        <taxon>Ascoidea</taxon>
    </lineage>
</organism>
<name>A0A1D2VG39_9ASCO</name>
<proteinExistence type="predicted"/>
<evidence type="ECO:0000313" key="2">
    <source>
        <dbReference type="Proteomes" id="UP000095038"/>
    </source>
</evidence>
<dbReference type="GeneID" id="30962973"/>
<dbReference type="RefSeq" id="XP_020046866.1">
    <property type="nucleotide sequence ID" value="XM_020189337.1"/>
</dbReference>
<dbReference type="Proteomes" id="UP000095038">
    <property type="component" value="Unassembled WGS sequence"/>
</dbReference>
<reference evidence="2" key="1">
    <citation type="submission" date="2016-05" db="EMBL/GenBank/DDBJ databases">
        <title>Comparative genomics of biotechnologically important yeasts.</title>
        <authorList>
            <consortium name="DOE Joint Genome Institute"/>
            <person name="Riley R."/>
            <person name="Haridas S."/>
            <person name="Wolfe K.H."/>
            <person name="Lopes M.R."/>
            <person name="Hittinger C.T."/>
            <person name="Goker M."/>
            <person name="Salamov A."/>
            <person name="Wisecaver J."/>
            <person name="Long T.M."/>
            <person name="Aerts A.L."/>
            <person name="Barry K."/>
            <person name="Choi C."/>
            <person name="Clum A."/>
            <person name="Coughlan A.Y."/>
            <person name="Deshpande S."/>
            <person name="Douglass A.P."/>
            <person name="Hanson S.J."/>
            <person name="Klenk H.-P."/>
            <person name="Labutti K."/>
            <person name="Lapidus A."/>
            <person name="Lindquist E."/>
            <person name="Lipzen A."/>
            <person name="Meier-Kolthoff J.P."/>
            <person name="Ohm R.A."/>
            <person name="Otillar R.P."/>
            <person name="Pangilinan J."/>
            <person name="Peng Y."/>
            <person name="Rokas A."/>
            <person name="Rosa C.A."/>
            <person name="Scheuner C."/>
            <person name="Sibirny A.A."/>
            <person name="Slot J.C."/>
            <person name="Stielow J.B."/>
            <person name="Sun H."/>
            <person name="Kurtzman C.P."/>
            <person name="Blackwell M."/>
            <person name="Grigoriev I.V."/>
            <person name="Jeffries T.W."/>
        </authorList>
    </citation>
    <scope>NUCLEOTIDE SEQUENCE [LARGE SCALE GENOMIC DNA]</scope>
    <source>
        <strain evidence="2">DSM 1968</strain>
    </source>
</reference>
<evidence type="ECO:0000313" key="1">
    <source>
        <dbReference type="EMBL" id="ODV60559.1"/>
    </source>
</evidence>
<dbReference type="AlphaFoldDB" id="A0A1D2VG39"/>
<gene>
    <name evidence="1" type="ORF">ASCRUDRAFT_155082</name>
</gene>
<sequence length="117" mass="13383">MNRKRSCFCMVVFSRLQKCFKRVGCKLAFKSDTVNCFIRYLFNIYTLIYQPAVCDDRVASKSSCSNLEEHATIARRQRTSSAATPVFGSTISANRRLRVGVSCPVDYYLTILEDFLL</sequence>